<dbReference type="AlphaFoldDB" id="A0A399RRI5"/>
<comment type="caution">
    <text evidence="1">The sequence shown here is derived from an EMBL/GenBank/DDBJ whole genome shotgun (WGS) entry which is preliminary data.</text>
</comment>
<evidence type="ECO:0000313" key="1">
    <source>
        <dbReference type="EMBL" id="RIJ34480.1"/>
    </source>
</evidence>
<reference evidence="2" key="1">
    <citation type="submission" date="2018-08" db="EMBL/GenBank/DDBJ databases">
        <title>Mucilaginibacter sp. MYSH2.</title>
        <authorList>
            <person name="Seo T."/>
        </authorList>
    </citation>
    <scope>NUCLEOTIDE SEQUENCE [LARGE SCALE GENOMIC DNA]</scope>
    <source>
        <strain evidence="2">KIRAN</strain>
    </source>
</reference>
<dbReference type="OrthoDB" id="853254at2"/>
<dbReference type="Proteomes" id="UP000266005">
    <property type="component" value="Unassembled WGS sequence"/>
</dbReference>
<dbReference type="EMBL" id="QWGE01000005">
    <property type="protein sequence ID" value="RIJ34480.1"/>
    <property type="molecule type" value="Genomic_DNA"/>
</dbReference>
<organism evidence="1 2">
    <name type="scientific">Pontibacter oryzae</name>
    <dbReference type="NCBI Taxonomy" id="2304593"/>
    <lineage>
        <taxon>Bacteria</taxon>
        <taxon>Pseudomonadati</taxon>
        <taxon>Bacteroidota</taxon>
        <taxon>Cytophagia</taxon>
        <taxon>Cytophagales</taxon>
        <taxon>Hymenobacteraceae</taxon>
        <taxon>Pontibacter</taxon>
    </lineage>
</organism>
<accession>A0A399RRI5</accession>
<dbReference type="RefSeq" id="WP_119433340.1">
    <property type="nucleotide sequence ID" value="NZ_QWGE01000005.1"/>
</dbReference>
<keyword evidence="2" id="KW-1185">Reference proteome</keyword>
<gene>
    <name evidence="1" type="ORF">D1627_15120</name>
</gene>
<evidence type="ECO:0000313" key="2">
    <source>
        <dbReference type="Proteomes" id="UP000266005"/>
    </source>
</evidence>
<sequence length="77" mass="8919">MHTTIFKFGENSPYVLNKRPVAQEINDRLLWQAMRIAKIAEVGRVLNDGLVVYTPIPAYLSGPTTLEVYWDFKRPLR</sequence>
<proteinExistence type="predicted"/>
<protein>
    <submittedName>
        <fullName evidence="1">Uncharacterized protein</fullName>
    </submittedName>
</protein>
<name>A0A399RRI5_9BACT</name>